<proteinExistence type="predicted"/>
<dbReference type="InterPro" id="IPR003156">
    <property type="entry name" value="DHHA1_dom"/>
</dbReference>
<keyword evidence="4" id="KW-1185">Reference proteome</keyword>
<dbReference type="Gene3D" id="3.10.310.30">
    <property type="match status" value="1"/>
</dbReference>
<evidence type="ECO:0000313" key="4">
    <source>
        <dbReference type="Proteomes" id="UP000295632"/>
    </source>
</evidence>
<dbReference type="InterPro" id="IPR051319">
    <property type="entry name" value="Oligoribo/pAp-PDE_c-di-AMP_PDE"/>
</dbReference>
<dbReference type="Pfam" id="PF01368">
    <property type="entry name" value="DHH"/>
    <property type="match status" value="1"/>
</dbReference>
<feature type="domain" description="DHHA1" evidence="2">
    <location>
        <begin position="225"/>
        <end position="305"/>
    </location>
</feature>
<organism evidence="3 4">
    <name type="scientific">Aureibacillus halotolerans</name>
    <dbReference type="NCBI Taxonomy" id="1508390"/>
    <lineage>
        <taxon>Bacteria</taxon>
        <taxon>Bacillati</taxon>
        <taxon>Bacillota</taxon>
        <taxon>Bacilli</taxon>
        <taxon>Bacillales</taxon>
        <taxon>Bacillaceae</taxon>
        <taxon>Aureibacillus</taxon>
    </lineage>
</organism>
<evidence type="ECO:0000259" key="1">
    <source>
        <dbReference type="Pfam" id="PF01368"/>
    </source>
</evidence>
<dbReference type="EMBL" id="SNYJ01000008">
    <property type="protein sequence ID" value="TDQ39130.1"/>
    <property type="molecule type" value="Genomic_DNA"/>
</dbReference>
<accession>A0A4R6TYU3</accession>
<sequence>MSELLNAIKAAQKIVIHRHVRPDPDAYGSQCSLAEIIKENFPEKTVLRAGEGEPTLQFLSKMDEVEDVDFKDALVIVCDTANQARVDDQRYATGATVFKVDHHPNDDPYGDYNWVETTASSTSEMIYEWYSTHKEELRLPAKAAELIYAGIVGDTGRFLFPSASPKTYRYASELVTYPFSRTVIHDALYETKANVLRLQGHILQTFSLSEEGVASVSITRQMLKQFETTAQEASQLVGMLGNVSGIKAWVFFIEEEHLIRVRLRSKGPVVNTIAKRYEGGGHPLAAGASIYDWEMVHQVVSELKRATLEA</sequence>
<gene>
    <name evidence="3" type="ORF">EV213_10877</name>
</gene>
<protein>
    <submittedName>
        <fullName evidence="3">Phosphoesterase RecJ-like protein</fullName>
    </submittedName>
</protein>
<evidence type="ECO:0000259" key="2">
    <source>
        <dbReference type="Pfam" id="PF02272"/>
    </source>
</evidence>
<dbReference type="GO" id="GO:0003676">
    <property type="term" value="F:nucleic acid binding"/>
    <property type="evidence" value="ECO:0007669"/>
    <property type="project" value="InterPro"/>
</dbReference>
<feature type="domain" description="DDH" evidence="1">
    <location>
        <begin position="13"/>
        <end position="151"/>
    </location>
</feature>
<dbReference type="OrthoDB" id="9803668at2"/>
<reference evidence="3 4" key="1">
    <citation type="submission" date="2019-03" db="EMBL/GenBank/DDBJ databases">
        <title>Genomic Encyclopedia of Type Strains, Phase IV (KMG-IV): sequencing the most valuable type-strain genomes for metagenomic binning, comparative biology and taxonomic classification.</title>
        <authorList>
            <person name="Goeker M."/>
        </authorList>
    </citation>
    <scope>NUCLEOTIDE SEQUENCE [LARGE SCALE GENOMIC DNA]</scope>
    <source>
        <strain evidence="3 4">DSM 28697</strain>
    </source>
</reference>
<dbReference type="PANTHER" id="PTHR47618">
    <property type="entry name" value="BIFUNCTIONAL OLIGORIBONUCLEASE AND PAP PHOSPHATASE NRNA"/>
    <property type="match status" value="1"/>
</dbReference>
<dbReference type="SUPFAM" id="SSF64182">
    <property type="entry name" value="DHH phosphoesterases"/>
    <property type="match status" value="1"/>
</dbReference>
<dbReference type="Proteomes" id="UP000295632">
    <property type="component" value="Unassembled WGS sequence"/>
</dbReference>
<comment type="caution">
    <text evidence="3">The sequence shown here is derived from an EMBL/GenBank/DDBJ whole genome shotgun (WGS) entry which is preliminary data.</text>
</comment>
<dbReference type="Gene3D" id="3.90.1640.10">
    <property type="entry name" value="inorganic pyrophosphatase (n-terminal core)"/>
    <property type="match status" value="1"/>
</dbReference>
<dbReference type="PANTHER" id="PTHR47618:SF1">
    <property type="entry name" value="BIFUNCTIONAL OLIGORIBONUCLEASE AND PAP PHOSPHATASE NRNA"/>
    <property type="match status" value="1"/>
</dbReference>
<name>A0A4R6TYU3_9BACI</name>
<evidence type="ECO:0000313" key="3">
    <source>
        <dbReference type="EMBL" id="TDQ39130.1"/>
    </source>
</evidence>
<dbReference type="RefSeq" id="WP_133580567.1">
    <property type="nucleotide sequence ID" value="NZ_SNYJ01000008.1"/>
</dbReference>
<dbReference type="Pfam" id="PF02272">
    <property type="entry name" value="DHHA1"/>
    <property type="match status" value="1"/>
</dbReference>
<dbReference type="InterPro" id="IPR001667">
    <property type="entry name" value="DDH_dom"/>
</dbReference>
<dbReference type="AlphaFoldDB" id="A0A4R6TYU3"/>
<dbReference type="InterPro" id="IPR038763">
    <property type="entry name" value="DHH_sf"/>
</dbReference>